<reference evidence="2" key="1">
    <citation type="submission" date="2020-07" db="EMBL/GenBank/DDBJ databases">
        <title>Draft Genome Sequence of a Deep-Sea Yeast, Naganishia (Cryptococcus) liquefaciens strain N6.</title>
        <authorList>
            <person name="Han Y.W."/>
            <person name="Kajitani R."/>
            <person name="Morimoto H."/>
            <person name="Parhat M."/>
            <person name="Tsubouchi H."/>
            <person name="Bakenova O."/>
            <person name="Ogata M."/>
            <person name="Argunhan B."/>
            <person name="Aoki R."/>
            <person name="Kajiwara S."/>
            <person name="Itoh T."/>
            <person name="Iwasaki H."/>
        </authorList>
    </citation>
    <scope>NUCLEOTIDE SEQUENCE</scope>
    <source>
        <strain evidence="2">N6</strain>
    </source>
</reference>
<feature type="compositionally biased region" description="Polar residues" evidence="1">
    <location>
        <begin position="307"/>
        <end position="316"/>
    </location>
</feature>
<feature type="compositionally biased region" description="Polar residues" evidence="1">
    <location>
        <begin position="662"/>
        <end position="678"/>
    </location>
</feature>
<feature type="region of interest" description="Disordered" evidence="1">
    <location>
        <begin position="476"/>
        <end position="718"/>
    </location>
</feature>
<dbReference type="Proteomes" id="UP000620104">
    <property type="component" value="Unassembled WGS sequence"/>
</dbReference>
<feature type="compositionally biased region" description="Low complexity" evidence="1">
    <location>
        <begin position="28"/>
        <end position="46"/>
    </location>
</feature>
<feature type="region of interest" description="Disordered" evidence="1">
    <location>
        <begin position="1"/>
        <end position="92"/>
    </location>
</feature>
<feature type="compositionally biased region" description="Low complexity" evidence="1">
    <location>
        <begin position="708"/>
        <end position="718"/>
    </location>
</feature>
<feature type="region of interest" description="Disordered" evidence="1">
    <location>
        <begin position="257"/>
        <end position="317"/>
    </location>
</feature>
<feature type="compositionally biased region" description="Polar residues" evidence="1">
    <location>
        <begin position="496"/>
        <end position="505"/>
    </location>
</feature>
<feature type="compositionally biased region" description="Basic and acidic residues" evidence="1">
    <location>
        <begin position="403"/>
        <end position="414"/>
    </location>
</feature>
<organism evidence="2 3">
    <name type="scientific">Naganishia liquefaciens</name>
    <dbReference type="NCBI Taxonomy" id="104408"/>
    <lineage>
        <taxon>Eukaryota</taxon>
        <taxon>Fungi</taxon>
        <taxon>Dikarya</taxon>
        <taxon>Basidiomycota</taxon>
        <taxon>Agaricomycotina</taxon>
        <taxon>Tremellomycetes</taxon>
        <taxon>Filobasidiales</taxon>
        <taxon>Filobasidiaceae</taxon>
        <taxon>Naganishia</taxon>
    </lineage>
</organism>
<evidence type="ECO:0000256" key="1">
    <source>
        <dbReference type="SAM" id="MobiDB-lite"/>
    </source>
</evidence>
<feature type="compositionally biased region" description="Basic residues" evidence="1">
    <location>
        <begin position="1282"/>
        <end position="1291"/>
    </location>
</feature>
<evidence type="ECO:0000313" key="2">
    <source>
        <dbReference type="EMBL" id="GHJ84177.1"/>
    </source>
</evidence>
<feature type="compositionally biased region" description="Polar residues" evidence="1">
    <location>
        <begin position="9"/>
        <end position="22"/>
    </location>
</feature>
<feature type="compositionally biased region" description="Basic and acidic residues" evidence="1">
    <location>
        <begin position="1325"/>
        <end position="1337"/>
    </location>
</feature>
<feature type="compositionally biased region" description="Basic residues" evidence="1">
    <location>
        <begin position="415"/>
        <end position="425"/>
    </location>
</feature>
<feature type="region of interest" description="Disordered" evidence="1">
    <location>
        <begin position="797"/>
        <end position="855"/>
    </location>
</feature>
<feature type="compositionally biased region" description="Polar residues" evidence="1">
    <location>
        <begin position="636"/>
        <end position="645"/>
    </location>
</feature>
<protein>
    <submittedName>
        <fullName evidence="2">Uncharacterized protein</fullName>
    </submittedName>
</protein>
<feature type="compositionally biased region" description="Polar residues" evidence="1">
    <location>
        <begin position="74"/>
        <end position="84"/>
    </location>
</feature>
<feature type="compositionally biased region" description="Low complexity" evidence="1">
    <location>
        <begin position="269"/>
        <end position="298"/>
    </location>
</feature>
<feature type="compositionally biased region" description="Polar residues" evidence="1">
    <location>
        <begin position="997"/>
        <end position="1012"/>
    </location>
</feature>
<accession>A0A8H3YDD0</accession>
<feature type="region of interest" description="Disordered" evidence="1">
    <location>
        <begin position="350"/>
        <end position="446"/>
    </location>
</feature>
<feature type="compositionally biased region" description="Low complexity" evidence="1">
    <location>
        <begin position="476"/>
        <end position="495"/>
    </location>
</feature>
<name>A0A8H3YDD0_9TREE</name>
<sequence length="1337" mass="145353">MLTRLSPPSFHTSRRPSTAPQSRDNESFRLSTSRPSRLSPSRPHSPVNRPKVCNLPPSGTDNRSTGQLFDEFPSLSSSDQTNSIPGGDQDSFDSVDHRSIFVSLTSSFTGRTQTEWKLHHDRHIESPSTWQGSRNGLASLKVQSVNNIRSHLVMSHFITPPAYASSETLDMPSISDVPATEQQQGEEVIIEEGGRGSTRHIVPSLRYPYPGPEHEATVTHQVAAEAGSITNPIAETSEPSRRFSLGGRIAQGTRRMFHHGLEPPPRPPRSSNRPSTADATLQSLSTSSTAASRLTATAPSIDIDTAPETSPLQKEASSLPLWAPRLPILQPVHEREQDLAMPISPMNLTSSQGVSPAHLSHPDVGAPSSPLSSRWTDATAPSREDLHWNQTPETGRNFPEAFPLERLESGESGHRPRRRERARHSRQSEGMINLQLASNLPVEESTEPGIHLRTPILARSPDLSPWYAIISPSSSLHLPPDAESSSSGDSKSANSQRLLQQNSPHPSAIRKGMPNFPYFGSSSASRRFAPSRSSSSSQRNLAESLAARSPPDLRSTPARKTDLNAPHALEPSNSPSQPVNRSSFSSTATSQEKQEGTESSARIRTPGSWTNEPTRTRTRSSHRDSDAPEQLLTPKSEYSSPSLRSTPGGPEARPASPFPRSGTRSPDITTRLLGSNDSGAAVHRQKPVPSDYDDKQGLQPSATLGTVSSESHYSSFHSFPSDTRLVERKDFTTPSAAADLAVNASRTTTFSAKKLLATAENFNATSAYNLLRHPPRVPESYRNYKPDPDEDQFALSAQASPAPGKTTITPATGTPTEFAPAPEAGQQSLASEAVQGSASNAEDLSQKAQPVQKRDPQLSVGLGIVVSDDSIELQHDAAESAKPWDKMIDKIIARKAKEKRSDAQEHLRKQKESIFRQRSHLIVAKAESLPGFRSRRRSSQPIMRGLPIPESVAEGRRDSAKSQGETTKAQVPASSSAVRTESRRTAGSYYHVEQPDILSQKSPQQSPIIPTEQSKRKSLVRRVFSKDGLFRFGKRHDQAHPSSTASAALTAKAKVPYEVQRQILLETAEEMATPIRERLMGSDQRRTHSYGDVTATPDPSMAVPKSAASTKLSFGLTASLRNSTEAIRHPTISSGSEMTKSTSFISTSIKAPPSVKPTDEQGTFTTPQKKLLTASASGGEGEASYDINPTQKIWKQSERLTETGRSPEKKYTIETKQKRRLDAYSSQRVASVFAGEAIAQQMDTIEPETTESTPQESQEMSSGEEEIADLRSRLRAALARQKERHSARHARPAQVASDRGTGGNSGDAGDRALKISGRGSMLDSPGHENTKASKVEN</sequence>
<feature type="compositionally biased region" description="Polar residues" evidence="1">
    <location>
        <begin position="698"/>
        <end position="707"/>
    </location>
</feature>
<dbReference type="EMBL" id="BLZA01000007">
    <property type="protein sequence ID" value="GHJ84177.1"/>
    <property type="molecule type" value="Genomic_DNA"/>
</dbReference>
<proteinExistence type="predicted"/>
<feature type="compositionally biased region" description="Low complexity" evidence="1">
    <location>
        <begin position="521"/>
        <end position="544"/>
    </location>
</feature>
<feature type="compositionally biased region" description="Low complexity" evidence="1">
    <location>
        <begin position="1250"/>
        <end position="1261"/>
    </location>
</feature>
<feature type="compositionally biased region" description="Polar residues" evidence="1">
    <location>
        <begin position="961"/>
        <end position="979"/>
    </location>
</feature>
<dbReference type="OrthoDB" id="2593523at2759"/>
<feature type="region of interest" description="Disordered" evidence="1">
    <location>
        <begin position="931"/>
        <end position="1017"/>
    </location>
</feature>
<feature type="region of interest" description="Disordered" evidence="1">
    <location>
        <begin position="1238"/>
        <end position="1337"/>
    </location>
</feature>
<feature type="region of interest" description="Disordered" evidence="1">
    <location>
        <begin position="1084"/>
        <end position="1104"/>
    </location>
</feature>
<gene>
    <name evidence="2" type="ORF">NliqN6_0579</name>
</gene>
<keyword evidence="3" id="KW-1185">Reference proteome</keyword>
<comment type="caution">
    <text evidence="2">The sequence shown here is derived from an EMBL/GenBank/DDBJ whole genome shotgun (WGS) entry which is preliminary data.</text>
</comment>
<feature type="compositionally biased region" description="Polar residues" evidence="1">
    <location>
        <begin position="57"/>
        <end position="67"/>
    </location>
</feature>
<evidence type="ECO:0000313" key="3">
    <source>
        <dbReference type="Proteomes" id="UP000620104"/>
    </source>
</evidence>
<feature type="compositionally biased region" description="Low complexity" evidence="1">
    <location>
        <begin position="801"/>
        <end position="816"/>
    </location>
</feature>
<feature type="compositionally biased region" description="Polar residues" evidence="1">
    <location>
        <begin position="571"/>
        <end position="613"/>
    </location>
</feature>
<feature type="compositionally biased region" description="Polar residues" evidence="1">
    <location>
        <begin position="825"/>
        <end position="849"/>
    </location>
</feature>